<evidence type="ECO:0000313" key="4">
    <source>
        <dbReference type="Proteomes" id="UP000750334"/>
    </source>
</evidence>
<dbReference type="OrthoDB" id="411123at2759"/>
<feature type="domain" description="Schlafen group 3-like DNA/RNA helicase" evidence="2">
    <location>
        <begin position="70"/>
        <end position="434"/>
    </location>
</feature>
<dbReference type="InterPro" id="IPR018647">
    <property type="entry name" value="SLFN_3-like_DNA/RNA_helicase"/>
</dbReference>
<gene>
    <name evidence="3" type="ORF">C6P45_003923</name>
</gene>
<name>A0A9P6WDC3_MAUEX</name>
<dbReference type="Proteomes" id="UP000750334">
    <property type="component" value="Unassembled WGS sequence"/>
</dbReference>
<reference evidence="3 4" key="1">
    <citation type="submission" date="2020-11" db="EMBL/GenBank/DDBJ databases">
        <title>Kefir isolates.</title>
        <authorList>
            <person name="Marcisauskas S."/>
            <person name="Kim Y."/>
            <person name="Blasche S."/>
        </authorList>
    </citation>
    <scope>NUCLEOTIDE SEQUENCE [LARGE SCALE GENOMIC DNA]</scope>
    <source>
        <strain evidence="3 4">OG2</strain>
    </source>
</reference>
<evidence type="ECO:0000256" key="1">
    <source>
        <dbReference type="SAM" id="MobiDB-lite"/>
    </source>
</evidence>
<dbReference type="Pfam" id="PF09848">
    <property type="entry name" value="SLFN-g3_helicase"/>
    <property type="match status" value="1"/>
</dbReference>
<keyword evidence="4" id="KW-1185">Reference proteome</keyword>
<feature type="compositionally biased region" description="Polar residues" evidence="1">
    <location>
        <begin position="1"/>
        <end position="15"/>
    </location>
</feature>
<feature type="region of interest" description="Disordered" evidence="1">
    <location>
        <begin position="1"/>
        <end position="23"/>
    </location>
</feature>
<dbReference type="EMBL" id="PUHR01000045">
    <property type="protein sequence ID" value="KAG0669272.1"/>
    <property type="molecule type" value="Genomic_DNA"/>
</dbReference>
<sequence>MTTGWTKTAPRNKNSNYKRHRKNNEQNFESIAMNKLSHVKLSDEQQSLRDKILQFTRENLKTYDTTKAPAMFVIEGDAGTGKSVILNSLFNEFQRLATDKDNSQDTLFGTKNYLIVNHPEMLKLYLRICGQFPYITKNTLERPTSLVNKLTKEKRIADVVIIDEAHLLATSKDAFKKFYGNNHLEELLSLAKVLVVVYDTKQALRMGSYWDEESENGSSLNNYYNNILQEKRDWYQLKQQFRVAAPKDVLDWIDTISTKGKIPKFPESMKNRDDDSFDFKIWNDCGKMYEDLKIKNEKFGQCRVLCTYDFPYRLDGKDYYVECGDNFKVRWDRYQPRAIAPWSERADSIDEVGSVYTVQGFDLNYAAVILGRSVGYDKANDCIKLRPELYDDHAGFTKKKNISTPDTVKQKIIMNSINVLLTRGVKGLYIYAYDPELRERLNQSISS</sequence>
<organism evidence="3 4">
    <name type="scientific">Maudiozyma exigua</name>
    <name type="common">Yeast</name>
    <name type="synonym">Kazachstania exigua</name>
    <dbReference type="NCBI Taxonomy" id="34358"/>
    <lineage>
        <taxon>Eukaryota</taxon>
        <taxon>Fungi</taxon>
        <taxon>Dikarya</taxon>
        <taxon>Ascomycota</taxon>
        <taxon>Saccharomycotina</taxon>
        <taxon>Saccharomycetes</taxon>
        <taxon>Saccharomycetales</taxon>
        <taxon>Saccharomycetaceae</taxon>
        <taxon>Maudiozyma</taxon>
    </lineage>
</organism>
<dbReference type="InterPro" id="IPR027417">
    <property type="entry name" value="P-loop_NTPase"/>
</dbReference>
<comment type="caution">
    <text evidence="3">The sequence shown here is derived from an EMBL/GenBank/DDBJ whole genome shotgun (WGS) entry which is preliminary data.</text>
</comment>
<dbReference type="AlphaFoldDB" id="A0A9P6WDC3"/>
<protein>
    <recommendedName>
        <fullName evidence="2">Schlafen group 3-like DNA/RNA helicase domain-containing protein</fullName>
    </recommendedName>
</protein>
<evidence type="ECO:0000313" key="3">
    <source>
        <dbReference type="EMBL" id="KAG0669272.1"/>
    </source>
</evidence>
<evidence type="ECO:0000259" key="2">
    <source>
        <dbReference type="Pfam" id="PF09848"/>
    </source>
</evidence>
<dbReference type="Gene3D" id="3.40.50.300">
    <property type="entry name" value="P-loop containing nucleotide triphosphate hydrolases"/>
    <property type="match status" value="1"/>
</dbReference>
<dbReference type="SUPFAM" id="SSF52540">
    <property type="entry name" value="P-loop containing nucleoside triphosphate hydrolases"/>
    <property type="match status" value="2"/>
</dbReference>
<proteinExistence type="predicted"/>
<accession>A0A9P6WDC3</accession>